<dbReference type="AlphaFoldDB" id="A0A7I7XMP6"/>
<dbReference type="InterPro" id="IPR002509">
    <property type="entry name" value="NODB_dom"/>
</dbReference>
<protein>
    <recommendedName>
        <fullName evidence="3">NodB homology domain-containing protein</fullName>
    </recommendedName>
</protein>
<keyword evidence="2" id="KW-0732">Signal</keyword>
<reference evidence="4 5" key="1">
    <citation type="journal article" date="2019" name="Emerg. Microbes Infect.">
        <title>Comprehensive subspecies identification of 175 nontuberculous mycobacteria species based on 7547 genomic profiles.</title>
        <authorList>
            <person name="Matsumoto Y."/>
            <person name="Kinjo T."/>
            <person name="Motooka D."/>
            <person name="Nabeya D."/>
            <person name="Jung N."/>
            <person name="Uechi K."/>
            <person name="Horii T."/>
            <person name="Iida T."/>
            <person name="Fujita J."/>
            <person name="Nakamura S."/>
        </authorList>
    </citation>
    <scope>NUCLEOTIDE SEQUENCE [LARGE SCALE GENOMIC DNA]</scope>
    <source>
        <strain evidence="4 5">JCM 13574</strain>
    </source>
</reference>
<evidence type="ECO:0000256" key="2">
    <source>
        <dbReference type="ARBA" id="ARBA00022729"/>
    </source>
</evidence>
<dbReference type="GO" id="GO:0005576">
    <property type="term" value="C:extracellular region"/>
    <property type="evidence" value="ECO:0007669"/>
    <property type="project" value="UniProtKB-SubCell"/>
</dbReference>
<dbReference type="InterPro" id="IPR051398">
    <property type="entry name" value="Polysacch_Deacetylase"/>
</dbReference>
<proteinExistence type="predicted"/>
<sequence>MSGLRRAVGKVRVRRHHLAAARMCCERNVMAVAARPRPVAQSRILAYHAVGTPYVGNNDLAPRRFRQQLEFALDAGYTFVPAHEITEGTAPAHALAITFDDGIRSAATTAAPVLAELGIPWTLFVVSGWADGDARDWAGDMLMDWTDVERLASQGVHIGSHSVTHPNFAHIDTGQVAFELEESRRVIEARLGIVVDDFAIPMGQSKDWTQQAAKAAAEAGYLRVYSQAEDGRFPGTVGRTFITRWDNRLVFRAALSGVYAGWEEWY</sequence>
<evidence type="ECO:0000313" key="4">
    <source>
        <dbReference type="EMBL" id="BBZ30509.1"/>
    </source>
</evidence>
<dbReference type="PANTHER" id="PTHR34216">
    <property type="match status" value="1"/>
</dbReference>
<dbReference type="PANTHER" id="PTHR34216:SF3">
    <property type="entry name" value="POLY-BETA-1,6-N-ACETYL-D-GLUCOSAMINE N-DEACETYLASE"/>
    <property type="match status" value="1"/>
</dbReference>
<dbReference type="KEGG" id="mmag:MMAD_48040"/>
<dbReference type="EMBL" id="AP022610">
    <property type="protein sequence ID" value="BBZ30509.1"/>
    <property type="molecule type" value="Genomic_DNA"/>
</dbReference>
<dbReference type="GO" id="GO:0016810">
    <property type="term" value="F:hydrolase activity, acting on carbon-nitrogen (but not peptide) bonds"/>
    <property type="evidence" value="ECO:0007669"/>
    <property type="project" value="InterPro"/>
</dbReference>
<dbReference type="InterPro" id="IPR011330">
    <property type="entry name" value="Glyco_hydro/deAcase_b/a-brl"/>
</dbReference>
<feature type="domain" description="NodB homology" evidence="3">
    <location>
        <begin position="93"/>
        <end position="266"/>
    </location>
</feature>
<dbReference type="PROSITE" id="PS51677">
    <property type="entry name" value="NODB"/>
    <property type="match status" value="1"/>
</dbReference>
<keyword evidence="5" id="KW-1185">Reference proteome</keyword>
<evidence type="ECO:0000313" key="5">
    <source>
        <dbReference type="Proteomes" id="UP000466517"/>
    </source>
</evidence>
<comment type="subcellular location">
    <subcellularLocation>
        <location evidence="1">Secreted</location>
    </subcellularLocation>
</comment>
<dbReference type="Gene3D" id="3.20.20.370">
    <property type="entry name" value="Glycoside hydrolase/deacetylase"/>
    <property type="match status" value="1"/>
</dbReference>
<organism evidence="4 5">
    <name type="scientific">Mycolicibacterium madagascariense</name>
    <dbReference type="NCBI Taxonomy" id="212765"/>
    <lineage>
        <taxon>Bacteria</taxon>
        <taxon>Bacillati</taxon>
        <taxon>Actinomycetota</taxon>
        <taxon>Actinomycetes</taxon>
        <taxon>Mycobacteriales</taxon>
        <taxon>Mycobacteriaceae</taxon>
        <taxon>Mycolicibacterium</taxon>
    </lineage>
</organism>
<dbReference type="GO" id="GO:0005975">
    <property type="term" value="P:carbohydrate metabolic process"/>
    <property type="evidence" value="ECO:0007669"/>
    <property type="project" value="InterPro"/>
</dbReference>
<name>A0A7I7XMP6_9MYCO</name>
<accession>A0A7I7XMP6</accession>
<dbReference type="CDD" id="cd10918">
    <property type="entry name" value="CE4_NodB_like_5s_6s"/>
    <property type="match status" value="1"/>
</dbReference>
<evidence type="ECO:0000256" key="1">
    <source>
        <dbReference type="ARBA" id="ARBA00004613"/>
    </source>
</evidence>
<dbReference type="RefSeq" id="WP_163741869.1">
    <property type="nucleotide sequence ID" value="NZ_AP022610.1"/>
</dbReference>
<evidence type="ECO:0000259" key="3">
    <source>
        <dbReference type="PROSITE" id="PS51677"/>
    </source>
</evidence>
<dbReference type="Pfam" id="PF01522">
    <property type="entry name" value="Polysacc_deac_1"/>
    <property type="match status" value="1"/>
</dbReference>
<gene>
    <name evidence="4" type="ORF">MMAD_48040</name>
</gene>
<dbReference type="Proteomes" id="UP000466517">
    <property type="component" value="Chromosome"/>
</dbReference>
<dbReference type="SUPFAM" id="SSF88713">
    <property type="entry name" value="Glycoside hydrolase/deacetylase"/>
    <property type="match status" value="1"/>
</dbReference>